<keyword evidence="1" id="KW-1133">Transmembrane helix</keyword>
<accession>A0ABT0AJF2</accession>
<protein>
    <submittedName>
        <fullName evidence="2">Uncharacterized protein</fullName>
    </submittedName>
</protein>
<organism evidence="2 3">
    <name type="scientific">Pseudolactococcus paracarnosus</name>
    <dbReference type="NCBI Taxonomy" id="2749962"/>
    <lineage>
        <taxon>Bacteria</taxon>
        <taxon>Bacillati</taxon>
        <taxon>Bacillota</taxon>
        <taxon>Bacilli</taxon>
        <taxon>Lactobacillales</taxon>
        <taxon>Streptococcaceae</taxon>
        <taxon>Pseudolactococcus</taxon>
    </lineage>
</organism>
<keyword evidence="1" id="KW-0812">Transmembrane</keyword>
<dbReference type="EMBL" id="JAAEDA010000001">
    <property type="protein sequence ID" value="MCJ1976682.1"/>
    <property type="molecule type" value="Genomic_DNA"/>
</dbReference>
<dbReference type="Proteomes" id="UP001522462">
    <property type="component" value="Unassembled WGS sequence"/>
</dbReference>
<gene>
    <name evidence="2" type="ORF">GYN19_01740</name>
</gene>
<keyword evidence="3" id="KW-1185">Reference proteome</keyword>
<evidence type="ECO:0000313" key="2">
    <source>
        <dbReference type="EMBL" id="MCJ1976682.1"/>
    </source>
</evidence>
<dbReference type="RefSeq" id="WP_243913562.1">
    <property type="nucleotide sequence ID" value="NZ_JAAECY010000026.1"/>
</dbReference>
<feature type="transmembrane region" description="Helical" evidence="1">
    <location>
        <begin position="20"/>
        <end position="41"/>
    </location>
</feature>
<reference evidence="2 3" key="1">
    <citation type="journal article" date="2022" name="Microbiol. Res.">
        <title>Comparative genome analysis, predicted lifestyle and antimicrobial strategies of Lactococcus carnosus and Lactococcus paracarnosus isolated from meat.</title>
        <authorList>
            <person name="Werum V."/>
            <person name="Ehrmann M."/>
            <person name="Vogel R."/>
            <person name="Hilgarth M."/>
        </authorList>
    </citation>
    <scope>NUCLEOTIDE SEQUENCE [LARGE SCALE GENOMIC DNA]</scope>
    <source>
        <strain evidence="2 3">TMW21897</strain>
    </source>
</reference>
<name>A0ABT0AJF2_9LACT</name>
<keyword evidence="1" id="KW-0472">Membrane</keyword>
<comment type="caution">
    <text evidence="2">The sequence shown here is derived from an EMBL/GenBank/DDBJ whole genome shotgun (WGS) entry which is preliminary data.</text>
</comment>
<proteinExistence type="predicted"/>
<sequence length="87" mass="8721">MNKVGVTTGAFIGSFIPIPVLGTVVGAAVGMVIGTGLSIGYDWIESGQAAKDIGKFTKGVSKTVNNLKNEAGKIFVGFGKSLGGAFG</sequence>
<evidence type="ECO:0000313" key="3">
    <source>
        <dbReference type="Proteomes" id="UP001522462"/>
    </source>
</evidence>
<evidence type="ECO:0000256" key="1">
    <source>
        <dbReference type="SAM" id="Phobius"/>
    </source>
</evidence>